<feature type="transmembrane region" description="Helical" evidence="1">
    <location>
        <begin position="9"/>
        <end position="32"/>
    </location>
</feature>
<evidence type="ECO:0000256" key="1">
    <source>
        <dbReference type="SAM" id="Phobius"/>
    </source>
</evidence>
<comment type="caution">
    <text evidence="2">The sequence shown here is derived from an EMBL/GenBank/DDBJ whole genome shotgun (WGS) entry which is preliminary data.</text>
</comment>
<gene>
    <name evidence="2" type="primary">prli42</name>
    <name evidence="2" type="ORF">RQP50_07160</name>
</gene>
<dbReference type="RefSeq" id="WP_005546772.1">
    <property type="nucleotide sequence ID" value="NZ_JAVYAA010000001.1"/>
</dbReference>
<dbReference type="AlphaFoldDB" id="A0AAJ2N3Q3"/>
<dbReference type="NCBIfam" id="NF033880">
    <property type="entry name" value="Prli42"/>
    <property type="match status" value="1"/>
</dbReference>
<proteinExistence type="predicted"/>
<dbReference type="Proteomes" id="UP001250538">
    <property type="component" value="Unassembled WGS sequence"/>
</dbReference>
<dbReference type="InterPro" id="IPR049722">
    <property type="entry name" value="Prli42-like"/>
</dbReference>
<evidence type="ECO:0000313" key="2">
    <source>
        <dbReference type="EMBL" id="MDT8976020.1"/>
    </source>
</evidence>
<keyword evidence="1" id="KW-1133">Transmembrane helix</keyword>
<name>A0AAJ2N3Q3_9BACL</name>
<dbReference type="EMBL" id="JAVYAA010000001">
    <property type="protein sequence ID" value="MDT8976020.1"/>
    <property type="molecule type" value="Genomic_DNA"/>
</dbReference>
<keyword evidence="3" id="KW-1185">Reference proteome</keyword>
<keyword evidence="1" id="KW-0812">Transmembrane</keyword>
<keyword evidence="1" id="KW-0472">Membrane</keyword>
<organism evidence="2 3">
    <name type="scientific">Paenibacillus suaedae</name>
    <dbReference type="NCBI Taxonomy" id="3077233"/>
    <lineage>
        <taxon>Bacteria</taxon>
        <taxon>Bacillati</taxon>
        <taxon>Bacillota</taxon>
        <taxon>Bacilli</taxon>
        <taxon>Bacillales</taxon>
        <taxon>Paenibacillaceae</taxon>
        <taxon>Paenibacillus</taxon>
    </lineage>
</organism>
<protein>
    <submittedName>
        <fullName evidence="2">Stressosome-associated protein Prli42</fullName>
    </submittedName>
</protein>
<evidence type="ECO:0000313" key="3">
    <source>
        <dbReference type="Proteomes" id="UP001250538"/>
    </source>
</evidence>
<dbReference type="GeneID" id="94489611"/>
<sequence length="33" mass="3833">MQSKRWFKIIIYVMLAAMLASTVLVIVEPFIYG</sequence>
<accession>A0AAJ2N3Q3</accession>
<reference evidence="3" key="1">
    <citation type="submission" date="2023-09" db="EMBL/GenBank/DDBJ databases">
        <title>Paenibacillus sp. chi10 Genome sequencing and assembly.</title>
        <authorList>
            <person name="Kim I."/>
        </authorList>
    </citation>
    <scope>NUCLEOTIDE SEQUENCE [LARGE SCALE GENOMIC DNA]</scope>
    <source>
        <strain evidence="3">chi10</strain>
    </source>
</reference>